<dbReference type="KEGG" id="dmp:FAK_40580"/>
<proteinExistence type="predicted"/>
<name>A0AAU9F5H6_9BACT</name>
<evidence type="ECO:0000313" key="2">
    <source>
        <dbReference type="Proteomes" id="UP001366166"/>
    </source>
</evidence>
<reference evidence="2" key="1">
    <citation type="journal article" date="2023" name="Arch. Microbiol.">
        <title>Desulfoferula mesophilus gen. nov. sp. nov., a mesophilic sulfate-reducing bacterium isolated from a brackish lake sediment.</title>
        <authorList>
            <person name="Watanabe T."/>
            <person name="Yabe T."/>
            <person name="Tsuji J.M."/>
            <person name="Fukui M."/>
        </authorList>
    </citation>
    <scope>NUCLEOTIDE SEQUENCE [LARGE SCALE GENOMIC DNA]</scope>
    <source>
        <strain evidence="2">12FAK</strain>
    </source>
</reference>
<dbReference type="AlphaFoldDB" id="A0AAU9F5H6"/>
<dbReference type="RefSeq" id="WP_338603611.1">
    <property type="nucleotide sequence ID" value="NZ_AP028679.1"/>
</dbReference>
<sequence>MRAAFTLTPAESRRLIAKAVVELEEVRHAVHDAYVIISGGTTNGYIAQELAGAKNLEPQKFTAGTNTHRLLCVTDENKRTPFPIILHKGQVVAKTTPEVFQDFNVNTVIIKGANAIDPDWNVGVVVAGFDGGTMGKTMGTVQSQGLRYIVPVGLEKMVPSVHAAAAAVGAKRLDYCLGADFGMVIMPNAVVVTELESLEVLCGVEATHVASGGVGESAGSVVLVVEGNKPDVEAAIKLVEGIKGEPVLPGFKGTCKSCRYACRFRGTELADLPAWLTD</sequence>
<dbReference type="EMBL" id="AP028679">
    <property type="protein sequence ID" value="BEQ16992.1"/>
    <property type="molecule type" value="Genomic_DNA"/>
</dbReference>
<evidence type="ECO:0000313" key="1">
    <source>
        <dbReference type="EMBL" id="BEQ16992.1"/>
    </source>
</evidence>
<keyword evidence="2" id="KW-1185">Reference proteome</keyword>
<gene>
    <name evidence="1" type="ORF">FAK_40580</name>
</gene>
<protein>
    <submittedName>
        <fullName evidence="1">Uncharacterized protein</fullName>
    </submittedName>
</protein>
<accession>A0AAU9F5H6</accession>
<dbReference type="Proteomes" id="UP001366166">
    <property type="component" value="Chromosome"/>
</dbReference>
<organism evidence="1 2">
    <name type="scientific">Desulfoferula mesophila</name>
    <dbReference type="NCBI Taxonomy" id="3058419"/>
    <lineage>
        <taxon>Bacteria</taxon>
        <taxon>Pseudomonadati</taxon>
        <taxon>Thermodesulfobacteriota</taxon>
        <taxon>Desulfarculia</taxon>
        <taxon>Desulfarculales</taxon>
        <taxon>Desulfarculaceae</taxon>
        <taxon>Desulfoferula</taxon>
    </lineage>
</organism>